<evidence type="ECO:0000313" key="1">
    <source>
        <dbReference type="EMBL" id="CAI2371910.1"/>
    </source>
</evidence>
<reference evidence="1" key="1">
    <citation type="submission" date="2023-07" db="EMBL/GenBank/DDBJ databases">
        <authorList>
            <consortium name="AG Swart"/>
            <person name="Singh M."/>
            <person name="Singh A."/>
            <person name="Seah K."/>
            <person name="Emmerich C."/>
        </authorList>
    </citation>
    <scope>NUCLEOTIDE SEQUENCE</scope>
    <source>
        <strain evidence="1">DP1</strain>
    </source>
</reference>
<comment type="caution">
    <text evidence="1">The sequence shown here is derived from an EMBL/GenBank/DDBJ whole genome shotgun (WGS) entry which is preliminary data.</text>
</comment>
<organism evidence="1 2">
    <name type="scientific">Euplotes crassus</name>
    <dbReference type="NCBI Taxonomy" id="5936"/>
    <lineage>
        <taxon>Eukaryota</taxon>
        <taxon>Sar</taxon>
        <taxon>Alveolata</taxon>
        <taxon>Ciliophora</taxon>
        <taxon>Intramacronucleata</taxon>
        <taxon>Spirotrichea</taxon>
        <taxon>Hypotrichia</taxon>
        <taxon>Euplotida</taxon>
        <taxon>Euplotidae</taxon>
        <taxon>Moneuplotes</taxon>
    </lineage>
</organism>
<dbReference type="Proteomes" id="UP001295684">
    <property type="component" value="Unassembled WGS sequence"/>
</dbReference>
<name>A0AAD1UU93_EUPCR</name>
<dbReference type="EMBL" id="CAMPGE010013164">
    <property type="protein sequence ID" value="CAI2371910.1"/>
    <property type="molecule type" value="Genomic_DNA"/>
</dbReference>
<accession>A0AAD1UU93</accession>
<gene>
    <name evidence="1" type="ORF">ECRASSUSDP1_LOCUS13235</name>
</gene>
<dbReference type="AlphaFoldDB" id="A0AAD1UU93"/>
<proteinExistence type="predicted"/>
<keyword evidence="2" id="KW-1185">Reference proteome</keyword>
<evidence type="ECO:0000313" key="2">
    <source>
        <dbReference type="Proteomes" id="UP001295684"/>
    </source>
</evidence>
<sequence length="267" mass="30913">MDSIPKVVEEENTEIITLEKSILEETKEQDINRCQSILSKIYPEKEEIKPLDPDSEEVPENSELMIDLRNAKLSKSLKNLKLFDINRIVFNYVNSKNKHFLNFLESSFPNKTNVLHFYSWNKMDLNRSNYLNSLLRLSSKVVQTVTIQYFCIGLPQLKRLVAAYKHTRGLVFLRCKLSIPSVPDFSKALTNCQIQKIGFEGSGNYYFSEWEDSPDQFKNLIQGLASSPDLRLSLKEVDIYCCRVTKNKAKRVFEENQLGDVEIIVGR</sequence>
<protein>
    <submittedName>
        <fullName evidence="1">Uncharacterized protein</fullName>
    </submittedName>
</protein>